<evidence type="ECO:0000313" key="7">
    <source>
        <dbReference type="Proteomes" id="UP001458415"/>
    </source>
</evidence>
<evidence type="ECO:0000313" key="6">
    <source>
        <dbReference type="EMBL" id="MER6981948.1"/>
    </source>
</evidence>
<dbReference type="InterPro" id="IPR036390">
    <property type="entry name" value="WH_DNA-bd_sf"/>
</dbReference>
<dbReference type="Gene3D" id="3.40.190.290">
    <property type="match status" value="1"/>
</dbReference>
<keyword evidence="7" id="KW-1185">Reference proteome</keyword>
<feature type="domain" description="HTH lysR-type" evidence="5">
    <location>
        <begin position="14"/>
        <end position="71"/>
    </location>
</feature>
<comment type="similarity">
    <text evidence="1">Belongs to the LysR transcriptional regulatory family.</text>
</comment>
<dbReference type="PANTHER" id="PTHR30419:SF8">
    <property type="entry name" value="NITROGEN ASSIMILATION TRANSCRIPTIONAL ACTIVATOR-RELATED"/>
    <property type="match status" value="1"/>
</dbReference>
<organism evidence="6 7">
    <name type="scientific">Streptomyces carpinensis</name>
    <dbReference type="NCBI Taxonomy" id="66369"/>
    <lineage>
        <taxon>Bacteria</taxon>
        <taxon>Bacillati</taxon>
        <taxon>Actinomycetota</taxon>
        <taxon>Actinomycetes</taxon>
        <taxon>Kitasatosporales</taxon>
        <taxon>Streptomycetaceae</taxon>
        <taxon>Streptomyces</taxon>
    </lineage>
</organism>
<keyword evidence="4" id="KW-0804">Transcription</keyword>
<evidence type="ECO:0000256" key="4">
    <source>
        <dbReference type="ARBA" id="ARBA00023163"/>
    </source>
</evidence>
<dbReference type="InterPro" id="IPR005119">
    <property type="entry name" value="LysR_subst-bd"/>
</dbReference>
<dbReference type="InterPro" id="IPR036388">
    <property type="entry name" value="WH-like_DNA-bd_sf"/>
</dbReference>
<protein>
    <submittedName>
        <fullName evidence="6">LysR substrate-binding domain-containing protein</fullName>
    </submittedName>
</protein>
<evidence type="ECO:0000256" key="2">
    <source>
        <dbReference type="ARBA" id="ARBA00023015"/>
    </source>
</evidence>
<dbReference type="PROSITE" id="PS50931">
    <property type="entry name" value="HTH_LYSR"/>
    <property type="match status" value="1"/>
</dbReference>
<dbReference type="PANTHER" id="PTHR30419">
    <property type="entry name" value="HTH-TYPE TRANSCRIPTIONAL REGULATOR YBHD"/>
    <property type="match status" value="1"/>
</dbReference>
<keyword evidence="2" id="KW-0805">Transcription regulation</keyword>
<proteinExistence type="inferred from homology"/>
<dbReference type="EMBL" id="JBEPCU010000897">
    <property type="protein sequence ID" value="MER6981948.1"/>
    <property type="molecule type" value="Genomic_DNA"/>
</dbReference>
<sequence>MTSKKVDRLLDGRFKLRHLTLVTTIAEHGSLVGAAQALHVTQPVVTRGLREAEEVLGVSLFQRGPRGVKPTVYGELLIENARAILGNLRRVGEHIDQIQRVGDRPVRVGTNLAGAYTLLPRAVIALKQERPMTAVAVLEGTPDELVKQLHRNEVDLLVGRLTPEESGVGLRQLRLYDEPVRIVARRGHPALTLPTPTIEALVDFPWVLPTRPALLRDEIDELFAERDLDPPSNLIECTTILTIRAILAGTDAVAVLPAMIGAGDDTLDVLPIVLETVPLSIGITWRADEPLSDSAQLLLGKLRRVAREIAAEMPTPYRSRP</sequence>
<dbReference type="InterPro" id="IPR050950">
    <property type="entry name" value="HTH-type_LysR_regulators"/>
</dbReference>
<dbReference type="Pfam" id="PF03466">
    <property type="entry name" value="LysR_substrate"/>
    <property type="match status" value="1"/>
</dbReference>
<dbReference type="SUPFAM" id="SSF53850">
    <property type="entry name" value="Periplasmic binding protein-like II"/>
    <property type="match status" value="1"/>
</dbReference>
<dbReference type="RefSeq" id="WP_086722513.1">
    <property type="nucleotide sequence ID" value="NZ_MUBM01000010.1"/>
</dbReference>
<dbReference type="Gene3D" id="1.10.10.10">
    <property type="entry name" value="Winged helix-like DNA-binding domain superfamily/Winged helix DNA-binding domain"/>
    <property type="match status" value="1"/>
</dbReference>
<keyword evidence="3" id="KW-0238">DNA-binding</keyword>
<accession>A0ABV1WDQ4</accession>
<evidence type="ECO:0000256" key="1">
    <source>
        <dbReference type="ARBA" id="ARBA00009437"/>
    </source>
</evidence>
<evidence type="ECO:0000259" key="5">
    <source>
        <dbReference type="PROSITE" id="PS50931"/>
    </source>
</evidence>
<dbReference type="InterPro" id="IPR000847">
    <property type="entry name" value="LysR_HTH_N"/>
</dbReference>
<reference evidence="6 7" key="1">
    <citation type="submission" date="2024-06" db="EMBL/GenBank/DDBJ databases">
        <title>The Natural Products Discovery Center: Release of the First 8490 Sequenced Strains for Exploring Actinobacteria Biosynthetic Diversity.</title>
        <authorList>
            <person name="Kalkreuter E."/>
            <person name="Kautsar S.A."/>
            <person name="Yang D."/>
            <person name="Bader C.D."/>
            <person name="Teijaro C.N."/>
            <person name="Fluegel L."/>
            <person name="Davis C.M."/>
            <person name="Simpson J.R."/>
            <person name="Lauterbach L."/>
            <person name="Steele A.D."/>
            <person name="Gui C."/>
            <person name="Meng S."/>
            <person name="Li G."/>
            <person name="Viehrig K."/>
            <person name="Ye F."/>
            <person name="Su P."/>
            <person name="Kiefer A.F."/>
            <person name="Nichols A."/>
            <person name="Cepeda A.J."/>
            <person name="Yan W."/>
            <person name="Fan B."/>
            <person name="Jiang Y."/>
            <person name="Adhikari A."/>
            <person name="Zheng C.-J."/>
            <person name="Schuster L."/>
            <person name="Cowan T.M."/>
            <person name="Smanski M.J."/>
            <person name="Chevrette M.G."/>
            <person name="De Carvalho L.P.S."/>
            <person name="Shen B."/>
        </authorList>
    </citation>
    <scope>NUCLEOTIDE SEQUENCE [LARGE SCALE GENOMIC DNA]</scope>
    <source>
        <strain evidence="6 7">NPDC000634</strain>
    </source>
</reference>
<dbReference type="Proteomes" id="UP001458415">
    <property type="component" value="Unassembled WGS sequence"/>
</dbReference>
<evidence type="ECO:0000256" key="3">
    <source>
        <dbReference type="ARBA" id="ARBA00023125"/>
    </source>
</evidence>
<gene>
    <name evidence="6" type="ORF">ABT317_34505</name>
</gene>
<dbReference type="Pfam" id="PF00126">
    <property type="entry name" value="HTH_1"/>
    <property type="match status" value="1"/>
</dbReference>
<dbReference type="SUPFAM" id="SSF46785">
    <property type="entry name" value="Winged helix' DNA-binding domain"/>
    <property type="match status" value="1"/>
</dbReference>
<dbReference type="PRINTS" id="PR00039">
    <property type="entry name" value="HTHLYSR"/>
</dbReference>
<name>A0ABV1WDQ4_9ACTN</name>
<comment type="caution">
    <text evidence="6">The sequence shown here is derived from an EMBL/GenBank/DDBJ whole genome shotgun (WGS) entry which is preliminary data.</text>
</comment>